<dbReference type="Pfam" id="PF08583">
    <property type="entry name" value="Cmc1"/>
    <property type="match status" value="1"/>
</dbReference>
<organism evidence="4 5">
    <name type="scientific">Eremothecium gossypii (strain ATCC 10895 / CBS 109.51 / FGSC 9923 / NRRL Y-1056)</name>
    <name type="common">Yeast</name>
    <name type="synonym">Ashbya gossypii</name>
    <dbReference type="NCBI Taxonomy" id="284811"/>
    <lineage>
        <taxon>Eukaryota</taxon>
        <taxon>Fungi</taxon>
        <taxon>Dikarya</taxon>
        <taxon>Ascomycota</taxon>
        <taxon>Saccharomycotina</taxon>
        <taxon>Saccharomycetes</taxon>
        <taxon>Saccharomycetales</taxon>
        <taxon>Saccharomycetaceae</taxon>
        <taxon>Eremothecium</taxon>
    </lineage>
</organism>
<dbReference type="EMBL" id="AE016819">
    <property type="protein sequence ID" value="AAS53572.1"/>
    <property type="molecule type" value="Genomic_DNA"/>
</dbReference>
<reference evidence="4 5" key="1">
    <citation type="journal article" date="2004" name="Science">
        <title>The Ashbya gossypii genome as a tool for mapping the ancient Saccharomyces cerevisiae genome.</title>
        <authorList>
            <person name="Dietrich F.S."/>
            <person name="Voegeli S."/>
            <person name="Brachat S."/>
            <person name="Lerch A."/>
            <person name="Gates K."/>
            <person name="Steiner S."/>
            <person name="Mohr C."/>
            <person name="Pohlmann R."/>
            <person name="Luedi P."/>
            <person name="Choi S."/>
            <person name="Wing R.A."/>
            <person name="Flavier A."/>
            <person name="Gaffney T.D."/>
            <person name="Philippsen P."/>
        </authorList>
    </citation>
    <scope>NUCLEOTIDE SEQUENCE [LARGE SCALE GENOMIC DNA]</scope>
    <source>
        <strain evidence="5">ATCC 10895 / CBS 109.51 / FGSC 9923 / NRRL Y-1056</strain>
    </source>
</reference>
<evidence type="ECO:0000313" key="4">
    <source>
        <dbReference type="EMBL" id="AAS53572.1"/>
    </source>
</evidence>
<dbReference type="GeneID" id="4622009"/>
<dbReference type="GO" id="GO:0005739">
    <property type="term" value="C:mitochondrion"/>
    <property type="evidence" value="ECO:0000318"/>
    <property type="project" value="GO_Central"/>
</dbReference>
<dbReference type="RefSeq" id="NP_985748.1">
    <property type="nucleotide sequence ID" value="NM_211102.1"/>
</dbReference>
<dbReference type="OMA" id="WILTPKE"/>
<keyword evidence="3" id="KW-0999">Mitochondrion inner membrane</keyword>
<keyword evidence="3" id="KW-0143">Chaperone</keyword>
<accession>Q753X1</accession>
<comment type="similarity">
    <text evidence="1 3">Belongs to the CMC family.</text>
</comment>
<comment type="subcellular location">
    <subcellularLocation>
        <location evidence="3">Mitochondrion inner membrane</location>
    </subcellularLocation>
</comment>
<proteinExistence type="inferred from homology"/>
<dbReference type="STRING" id="284811.Q753X1"/>
<keyword evidence="2" id="KW-1015">Disulfide bond</keyword>
<comment type="function">
    <text evidence="3">Required for mitochondrial cytochrome c oxidase (COX) assembly and respiration.</text>
</comment>
<dbReference type="InterPro" id="IPR013892">
    <property type="entry name" value="Cyt_c_biogenesis_Cmc1-like"/>
</dbReference>
<dbReference type="FunCoup" id="Q753X1">
    <property type="interactions" value="47"/>
</dbReference>
<dbReference type="InParanoid" id="Q753X1"/>
<dbReference type="eggNOG" id="KOG4624">
    <property type="taxonomic scope" value="Eukaryota"/>
</dbReference>
<gene>
    <name evidence="4" type="ORF">AGOS_AFR201C</name>
</gene>
<evidence type="ECO:0000256" key="2">
    <source>
        <dbReference type="ARBA" id="ARBA00023157"/>
    </source>
</evidence>
<evidence type="ECO:0000313" key="5">
    <source>
        <dbReference type="Proteomes" id="UP000000591"/>
    </source>
</evidence>
<keyword evidence="3" id="KW-0496">Mitochondrion</keyword>
<keyword evidence="3" id="KW-0472">Membrane</keyword>
<dbReference type="HOGENOM" id="CLU_147575_0_0_1"/>
<keyword evidence="5" id="KW-1185">Reference proteome</keyword>
<evidence type="ECO:0000256" key="3">
    <source>
        <dbReference type="RuleBase" id="RU364104"/>
    </source>
</evidence>
<dbReference type="GO" id="GO:0005743">
    <property type="term" value="C:mitochondrial inner membrane"/>
    <property type="evidence" value="ECO:0007669"/>
    <property type="project" value="UniProtKB-SubCell"/>
</dbReference>
<dbReference type="Proteomes" id="UP000000591">
    <property type="component" value="Chromosome VI"/>
</dbReference>
<dbReference type="AlphaFoldDB" id="Q753X1"/>
<name>Q753X1_EREGS</name>
<dbReference type="OrthoDB" id="6224010at2759"/>
<reference evidence="5" key="2">
    <citation type="journal article" date="2013" name="G3 (Bethesda)">
        <title>Genomes of Ashbya fungi isolated from insects reveal four mating-type loci, numerous translocations, lack of transposons, and distinct gene duplications.</title>
        <authorList>
            <person name="Dietrich F.S."/>
            <person name="Voegeli S."/>
            <person name="Kuo S."/>
            <person name="Philippsen P."/>
        </authorList>
    </citation>
    <scope>GENOME REANNOTATION</scope>
    <source>
        <strain evidence="5">ATCC 10895 / CBS 109.51 / FGSC 9923 / NRRL Y-1056</strain>
    </source>
</reference>
<evidence type="ECO:0000256" key="1">
    <source>
        <dbReference type="ARBA" id="ARBA00007347"/>
    </source>
</evidence>
<dbReference type="KEGG" id="ago:AGOS_AFR201C"/>
<sequence length="109" mass="12648">MSKEQGQAEQHGRRLPVWMLSPAEEKEARKNLKTMAYEKCSEYVRAMAECSKAHGLNVFPACDGPKRQMGECLLFYQKDEFLDAEWDRIVERKLDALEQQVRARKAGEQ</sequence>
<protein>
    <recommendedName>
        <fullName evidence="3">COX assembly mitochondrial protein</fullName>
    </recommendedName>
</protein>